<organism evidence="2 3">
    <name type="scientific">Apophysomyces ossiformis</name>
    <dbReference type="NCBI Taxonomy" id="679940"/>
    <lineage>
        <taxon>Eukaryota</taxon>
        <taxon>Fungi</taxon>
        <taxon>Fungi incertae sedis</taxon>
        <taxon>Mucoromycota</taxon>
        <taxon>Mucoromycotina</taxon>
        <taxon>Mucoromycetes</taxon>
        <taxon>Mucorales</taxon>
        <taxon>Mucorineae</taxon>
        <taxon>Mucoraceae</taxon>
        <taxon>Apophysomyces</taxon>
    </lineage>
</organism>
<feature type="coiled-coil region" evidence="1">
    <location>
        <begin position="324"/>
        <end position="365"/>
    </location>
</feature>
<accession>A0A8H7EMA0</accession>
<keyword evidence="1" id="KW-0175">Coiled coil</keyword>
<evidence type="ECO:0000313" key="3">
    <source>
        <dbReference type="Proteomes" id="UP000605846"/>
    </source>
</evidence>
<comment type="caution">
    <text evidence="2">The sequence shown here is derived from an EMBL/GenBank/DDBJ whole genome shotgun (WGS) entry which is preliminary data.</text>
</comment>
<reference evidence="2" key="1">
    <citation type="submission" date="2020-01" db="EMBL/GenBank/DDBJ databases">
        <title>Genome Sequencing of Three Apophysomyces-Like Fungal Strains Confirms a Novel Fungal Genus in the Mucoromycota with divergent Burkholderia-like Endosymbiotic Bacteria.</title>
        <authorList>
            <person name="Stajich J.E."/>
            <person name="Macias A.M."/>
            <person name="Carter-House D."/>
            <person name="Lovett B."/>
            <person name="Kasson L.R."/>
            <person name="Berry K."/>
            <person name="Grigoriev I."/>
            <person name="Chang Y."/>
            <person name="Spatafora J."/>
            <person name="Kasson M.T."/>
        </authorList>
    </citation>
    <scope>NUCLEOTIDE SEQUENCE</scope>
    <source>
        <strain evidence="2">NRRL A-21654</strain>
    </source>
</reference>
<protein>
    <submittedName>
        <fullName evidence="2">Uncharacterized protein</fullName>
    </submittedName>
</protein>
<proteinExistence type="predicted"/>
<dbReference type="EMBL" id="JABAYA010000187">
    <property type="protein sequence ID" value="KAF7722587.1"/>
    <property type="molecule type" value="Genomic_DNA"/>
</dbReference>
<evidence type="ECO:0000256" key="1">
    <source>
        <dbReference type="SAM" id="Coils"/>
    </source>
</evidence>
<gene>
    <name evidence="2" type="ORF">EC973_002940</name>
</gene>
<evidence type="ECO:0000313" key="2">
    <source>
        <dbReference type="EMBL" id="KAF7722587.1"/>
    </source>
</evidence>
<dbReference type="Proteomes" id="UP000605846">
    <property type="component" value="Unassembled WGS sequence"/>
</dbReference>
<keyword evidence="3" id="KW-1185">Reference proteome</keyword>
<name>A0A8H7EMA0_9FUNG</name>
<sequence length="374" mass="43808">MSEDVRRASDSAIYEHVNRQPPRLFNSLHRNIDYLLSFRRYSIETRNLRPSSRPLDDSKEYRLCCALAALWNDTYRVLELLQEKRDYGGTYTRMWTRMSIFLRDVNHMSSTEEASVLWSEIDCLIDAITHLAAPSPSYRMQEKTPSDVCSVQRDLDNLLAAIDRLSAVAPSLTSPRAELTEQEANDLAVTTVLKSLHRSTHGRMDTEQVDILNNLINSICDHVFYPAMEDHNESISSSQEEKEATNASGFLCQHDRRQKLKRQYLGKEHISPDQQLTQELCHMTELLYKSLNRPVLCDKQRYTMSCTKERELFLNRLFKRISRMEERRLSNQDAEKRISAAEQELERLFQRIENMRHRLDNQRACFRKRANTIS</sequence>
<dbReference type="AlphaFoldDB" id="A0A8H7EMA0"/>
<dbReference type="OrthoDB" id="66510at2759"/>